<feature type="transmembrane region" description="Helical" evidence="6">
    <location>
        <begin position="152"/>
        <end position="175"/>
    </location>
</feature>
<evidence type="ECO:0000256" key="3">
    <source>
        <dbReference type="ARBA" id="ARBA00022989"/>
    </source>
</evidence>
<reference evidence="7 8" key="1">
    <citation type="submission" date="2019-11" db="EMBL/GenBank/DDBJ databases">
        <title>Bacillus lacus genome.</title>
        <authorList>
            <person name="Allen C.J."/>
            <person name="Newman J.D."/>
        </authorList>
    </citation>
    <scope>NUCLEOTIDE SEQUENCE [LARGE SCALE GENOMIC DNA]</scope>
    <source>
        <strain evidence="7 8">KCTC 33946</strain>
    </source>
</reference>
<keyword evidence="8" id="KW-1185">Reference proteome</keyword>
<dbReference type="SUPFAM" id="SSF51306">
    <property type="entry name" value="LexA/Signal peptidase"/>
    <property type="match status" value="1"/>
</dbReference>
<dbReference type="GO" id="GO:0009003">
    <property type="term" value="F:signal peptidase activity"/>
    <property type="evidence" value="ECO:0007669"/>
    <property type="project" value="UniProtKB-EC"/>
</dbReference>
<dbReference type="PANTHER" id="PTHR10806:SF6">
    <property type="entry name" value="SIGNAL PEPTIDASE COMPLEX CATALYTIC SUBUNIT SEC11"/>
    <property type="match status" value="1"/>
</dbReference>
<evidence type="ECO:0000256" key="5">
    <source>
        <dbReference type="NCBIfam" id="TIGR02228"/>
    </source>
</evidence>
<dbReference type="CDD" id="cd06530">
    <property type="entry name" value="S26_SPase_I"/>
    <property type="match status" value="1"/>
</dbReference>
<feature type="transmembrane region" description="Helical" evidence="6">
    <location>
        <begin position="7"/>
        <end position="28"/>
    </location>
</feature>
<dbReference type="InterPro" id="IPR036286">
    <property type="entry name" value="LexA/Signal_pep-like_sf"/>
</dbReference>
<dbReference type="NCBIfam" id="NF046067">
    <property type="entry name" value="SigPepSipWBacil"/>
    <property type="match status" value="1"/>
</dbReference>
<keyword evidence="3 6" id="KW-1133">Transmembrane helix</keyword>
<comment type="caution">
    <text evidence="7">The sequence shown here is derived from an EMBL/GenBank/DDBJ whole genome shotgun (WGS) entry which is preliminary data.</text>
</comment>
<name>A0A7X2LYQ6_9BACI</name>
<accession>A0A7X2LYQ6</accession>
<dbReference type="GO" id="GO:0016020">
    <property type="term" value="C:membrane"/>
    <property type="evidence" value="ECO:0007669"/>
    <property type="project" value="UniProtKB-SubCell"/>
</dbReference>
<gene>
    <name evidence="7" type="ORF">GJU40_10650</name>
</gene>
<dbReference type="RefSeq" id="WP_154307768.1">
    <property type="nucleotide sequence ID" value="NZ_WKKI01000018.1"/>
</dbReference>
<dbReference type="InterPro" id="IPR001733">
    <property type="entry name" value="Peptidase_S26B"/>
</dbReference>
<dbReference type="Gene3D" id="2.10.109.10">
    <property type="entry name" value="Umud Fragment, subunit A"/>
    <property type="match status" value="1"/>
</dbReference>
<dbReference type="GO" id="GO:0004252">
    <property type="term" value="F:serine-type endopeptidase activity"/>
    <property type="evidence" value="ECO:0007669"/>
    <property type="project" value="UniProtKB-UniRule"/>
</dbReference>
<keyword evidence="7" id="KW-0378">Hydrolase</keyword>
<dbReference type="PANTHER" id="PTHR10806">
    <property type="entry name" value="SIGNAL PEPTIDASE COMPLEX CATALYTIC SUBUNIT SEC11"/>
    <property type="match status" value="1"/>
</dbReference>
<dbReference type="EMBL" id="WKKI01000018">
    <property type="protein sequence ID" value="MRX72606.1"/>
    <property type="molecule type" value="Genomic_DNA"/>
</dbReference>
<dbReference type="EC" id="3.4.21.89" evidence="5"/>
<keyword evidence="4 6" id="KW-0472">Membrane</keyword>
<evidence type="ECO:0000256" key="6">
    <source>
        <dbReference type="SAM" id="Phobius"/>
    </source>
</evidence>
<comment type="subcellular location">
    <subcellularLocation>
        <location evidence="1">Membrane</location>
    </subcellularLocation>
</comment>
<dbReference type="NCBIfam" id="TIGR02228">
    <property type="entry name" value="sigpep_I_arch"/>
    <property type="match status" value="1"/>
</dbReference>
<evidence type="ECO:0000313" key="7">
    <source>
        <dbReference type="EMBL" id="MRX72606.1"/>
    </source>
</evidence>
<dbReference type="InterPro" id="IPR019533">
    <property type="entry name" value="Peptidase_S26"/>
</dbReference>
<dbReference type="AlphaFoldDB" id="A0A7X2LYQ6"/>
<keyword evidence="2 6" id="KW-0812">Transmembrane</keyword>
<sequence length="190" mass="20662">MNKILKVLSGLITFCLSVLLILSLYLMVSSKVTGGQPVIFGHELMLVLSGSMEPGISTGSVVGIERTSEKTQFKKGDVITFYSPIKENTIITHRIVDVQGSGEFTEYFTKGDNNESVDPRPVSAQRVIGKFSGLHVPYAGHILNFLQSKSGIALSLILPGLILIIYNIISLVRLLGSMENSKVKQTDHVA</sequence>
<dbReference type="GO" id="GO:0006465">
    <property type="term" value="P:signal peptide processing"/>
    <property type="evidence" value="ECO:0007669"/>
    <property type="project" value="UniProtKB-UniRule"/>
</dbReference>
<organism evidence="7 8">
    <name type="scientific">Metabacillus lacus</name>
    <dbReference type="NCBI Taxonomy" id="1983721"/>
    <lineage>
        <taxon>Bacteria</taxon>
        <taxon>Bacillati</taxon>
        <taxon>Bacillota</taxon>
        <taxon>Bacilli</taxon>
        <taxon>Bacillales</taxon>
        <taxon>Bacillaceae</taxon>
        <taxon>Metabacillus</taxon>
    </lineage>
</organism>
<evidence type="ECO:0000256" key="4">
    <source>
        <dbReference type="ARBA" id="ARBA00023136"/>
    </source>
</evidence>
<dbReference type="OrthoDB" id="2243765at2"/>
<dbReference type="PRINTS" id="PR00728">
    <property type="entry name" value="SIGNALPTASE"/>
</dbReference>
<evidence type="ECO:0000256" key="1">
    <source>
        <dbReference type="ARBA" id="ARBA00004370"/>
    </source>
</evidence>
<evidence type="ECO:0000256" key="2">
    <source>
        <dbReference type="ARBA" id="ARBA00022692"/>
    </source>
</evidence>
<evidence type="ECO:0000313" key="8">
    <source>
        <dbReference type="Proteomes" id="UP000448867"/>
    </source>
</evidence>
<protein>
    <recommendedName>
        <fullName evidence="5">Signal peptidase I</fullName>
        <ecNumber evidence="5">3.4.21.89</ecNumber>
    </recommendedName>
</protein>
<dbReference type="Proteomes" id="UP000448867">
    <property type="component" value="Unassembled WGS sequence"/>
</dbReference>
<proteinExistence type="predicted"/>